<dbReference type="InterPro" id="IPR027417">
    <property type="entry name" value="P-loop_NTPase"/>
</dbReference>
<dbReference type="AlphaFoldDB" id="A0A510PR25"/>
<comment type="caution">
    <text evidence="1">The sequence shown here is derived from an EMBL/GenBank/DDBJ whole genome shotgun (WGS) entry which is preliminary data.</text>
</comment>
<evidence type="ECO:0000313" key="2">
    <source>
        <dbReference type="Proteomes" id="UP000321223"/>
    </source>
</evidence>
<gene>
    <name evidence="1" type="ORF">MAE30S32_49370</name>
</gene>
<dbReference type="EMBL" id="BHVU01000733">
    <property type="protein sequence ID" value="GCA96285.1"/>
    <property type="molecule type" value="Genomic_DNA"/>
</dbReference>
<sequence>MGGIGKTELARQFGWQQWREKAYPGGICWLNVA</sequence>
<dbReference type="Gene3D" id="3.40.50.300">
    <property type="entry name" value="P-loop containing nucleotide triphosphate hydrolases"/>
    <property type="match status" value="1"/>
</dbReference>
<protein>
    <submittedName>
        <fullName evidence="1">Tetratricopeptide TPR_2 repeat protein</fullName>
    </submittedName>
</protein>
<name>A0A510PR25_MICAE</name>
<feature type="non-terminal residue" evidence="1">
    <location>
        <position position="33"/>
    </location>
</feature>
<organism evidence="1 2">
    <name type="scientific">Microcystis aeruginosa 11-30S32</name>
    <dbReference type="NCBI Taxonomy" id="2358142"/>
    <lineage>
        <taxon>Bacteria</taxon>
        <taxon>Bacillati</taxon>
        <taxon>Cyanobacteriota</taxon>
        <taxon>Cyanophyceae</taxon>
        <taxon>Oscillatoriophycideae</taxon>
        <taxon>Chroococcales</taxon>
        <taxon>Microcystaceae</taxon>
        <taxon>Microcystis</taxon>
    </lineage>
</organism>
<reference evidence="1 2" key="1">
    <citation type="journal article" date="2019" name="Appl. Environ. Microbiol.">
        <title>Co-occurrence of broad and narrow host-range viruses infecting the toxic bloom-forming cyanobacterium Microcystis aeruginosa.</title>
        <authorList>
            <person name="Morimoto D."/>
            <person name="Tominaga K."/>
            <person name="Nishimura Y."/>
            <person name="Yoshida N."/>
            <person name="Kimura S."/>
            <person name="Sako Y."/>
            <person name="Yoshida T."/>
        </authorList>
    </citation>
    <scope>NUCLEOTIDE SEQUENCE [LARGE SCALE GENOMIC DNA]</scope>
    <source>
        <strain evidence="1 2">11-30S32</strain>
    </source>
</reference>
<accession>A0A510PR25</accession>
<dbReference type="Proteomes" id="UP000321223">
    <property type="component" value="Unassembled WGS sequence"/>
</dbReference>
<proteinExistence type="predicted"/>
<evidence type="ECO:0000313" key="1">
    <source>
        <dbReference type="EMBL" id="GCA96285.1"/>
    </source>
</evidence>